<accession>A0A2P6Q4P7</accession>
<evidence type="ECO:0000313" key="2">
    <source>
        <dbReference type="EMBL" id="PRQ29158.1"/>
    </source>
</evidence>
<reference evidence="2 3" key="1">
    <citation type="journal article" date="2018" name="Nat. Genet.">
        <title>The Rosa genome provides new insights in the design of modern roses.</title>
        <authorList>
            <person name="Bendahmane M."/>
        </authorList>
    </citation>
    <scope>NUCLEOTIDE SEQUENCE [LARGE SCALE GENOMIC DNA]</scope>
    <source>
        <strain evidence="3">cv. Old Blush</strain>
    </source>
</reference>
<sequence length="114" mass="13244">MVLLAFAFFIVSFLFFCLAPGFEHKIRLARLEQPQNELQKQLEGENERSERLDAWIRQLQAESSISLEMEGLDREELDRLRTSLVELQTHVRNQIRERSSGDSASSSSAEKKFE</sequence>
<dbReference type="Proteomes" id="UP000238479">
    <property type="component" value="Chromosome 5"/>
</dbReference>
<dbReference type="AlphaFoldDB" id="A0A2P6Q4P7"/>
<comment type="caution">
    <text evidence="2">The sequence shown here is derived from an EMBL/GenBank/DDBJ whole genome shotgun (WGS) entry which is preliminary data.</text>
</comment>
<name>A0A2P6Q4P7_ROSCH</name>
<dbReference type="EMBL" id="PDCK01000043">
    <property type="protein sequence ID" value="PRQ29158.1"/>
    <property type="molecule type" value="Genomic_DNA"/>
</dbReference>
<evidence type="ECO:0000256" key="1">
    <source>
        <dbReference type="SAM" id="MobiDB-lite"/>
    </source>
</evidence>
<keyword evidence="3" id="KW-1185">Reference proteome</keyword>
<proteinExistence type="predicted"/>
<gene>
    <name evidence="2" type="ORF">RchiOBHm_Chr5g0010871</name>
</gene>
<feature type="region of interest" description="Disordered" evidence="1">
    <location>
        <begin position="92"/>
        <end position="114"/>
    </location>
</feature>
<protein>
    <submittedName>
        <fullName evidence="2">Uncharacterized protein</fullName>
    </submittedName>
</protein>
<dbReference type="Gramene" id="PRQ29158">
    <property type="protein sequence ID" value="PRQ29158"/>
    <property type="gene ID" value="RchiOBHm_Chr5g0010871"/>
</dbReference>
<evidence type="ECO:0000313" key="3">
    <source>
        <dbReference type="Proteomes" id="UP000238479"/>
    </source>
</evidence>
<organism evidence="2 3">
    <name type="scientific">Rosa chinensis</name>
    <name type="common">China rose</name>
    <dbReference type="NCBI Taxonomy" id="74649"/>
    <lineage>
        <taxon>Eukaryota</taxon>
        <taxon>Viridiplantae</taxon>
        <taxon>Streptophyta</taxon>
        <taxon>Embryophyta</taxon>
        <taxon>Tracheophyta</taxon>
        <taxon>Spermatophyta</taxon>
        <taxon>Magnoliopsida</taxon>
        <taxon>eudicotyledons</taxon>
        <taxon>Gunneridae</taxon>
        <taxon>Pentapetalae</taxon>
        <taxon>rosids</taxon>
        <taxon>fabids</taxon>
        <taxon>Rosales</taxon>
        <taxon>Rosaceae</taxon>
        <taxon>Rosoideae</taxon>
        <taxon>Rosoideae incertae sedis</taxon>
        <taxon>Rosa</taxon>
    </lineage>
</organism>